<feature type="transmembrane region" description="Helical" evidence="1">
    <location>
        <begin position="12"/>
        <end position="34"/>
    </location>
</feature>
<dbReference type="GeneID" id="106544713"/>
<dbReference type="PANTHER" id="PTHR11005">
    <property type="entry name" value="LYSOSOMAL ACID LIPASE-RELATED"/>
    <property type="match status" value="1"/>
</dbReference>
<dbReference type="Gene3D" id="3.40.50.1820">
    <property type="entry name" value="alpha/beta hydrolase"/>
    <property type="match status" value="1"/>
</dbReference>
<keyword evidence="1" id="KW-1133">Transmembrane helix</keyword>
<evidence type="ECO:0000256" key="1">
    <source>
        <dbReference type="SAM" id="Phobius"/>
    </source>
</evidence>
<accession>A0A6I9XR38</accession>
<name>A0A6I9XR38_9SAUR</name>
<sequence>MADMPPLAKCVYFWLALADFIMNVRGGFVAFSIIPHLAAKVKMFFALAPSYTLQYTKSVILQLTRLPEPLLKTTPPLYDIEAITIPIAMWSGGQDWASQPPEIAQLRHRITNLIHEKKFPEWNHWDFIWGLDAASCLYKEILALMATL</sequence>
<dbReference type="OrthoDB" id="9974421at2759"/>
<protein>
    <submittedName>
        <fullName evidence="3">Lysosomal acid lipase/cholesteryl ester hydrolase-like</fullName>
    </submittedName>
</protein>
<dbReference type="RefSeq" id="XP_013916542.1">
    <property type="nucleotide sequence ID" value="XM_014061067.1"/>
</dbReference>
<dbReference type="SUPFAM" id="SSF53474">
    <property type="entry name" value="alpha/beta-Hydrolases"/>
    <property type="match status" value="1"/>
</dbReference>
<dbReference type="InterPro" id="IPR029058">
    <property type="entry name" value="AB_hydrolase_fold"/>
</dbReference>
<evidence type="ECO:0000313" key="3">
    <source>
        <dbReference type="RefSeq" id="XP_013916542.1"/>
    </source>
</evidence>
<organism evidence="2 3">
    <name type="scientific">Thamnophis sirtalis</name>
    <dbReference type="NCBI Taxonomy" id="35019"/>
    <lineage>
        <taxon>Eukaryota</taxon>
        <taxon>Metazoa</taxon>
        <taxon>Chordata</taxon>
        <taxon>Craniata</taxon>
        <taxon>Vertebrata</taxon>
        <taxon>Euteleostomi</taxon>
        <taxon>Lepidosauria</taxon>
        <taxon>Squamata</taxon>
        <taxon>Bifurcata</taxon>
        <taxon>Unidentata</taxon>
        <taxon>Episquamata</taxon>
        <taxon>Toxicofera</taxon>
        <taxon>Serpentes</taxon>
        <taxon>Colubroidea</taxon>
        <taxon>Colubridae</taxon>
        <taxon>Natricinae</taxon>
        <taxon>Thamnophis</taxon>
    </lineage>
</organism>
<reference evidence="3" key="1">
    <citation type="submission" date="2025-08" db="UniProtKB">
        <authorList>
            <consortium name="RefSeq"/>
        </authorList>
    </citation>
    <scope>IDENTIFICATION</scope>
    <source>
        <tissue evidence="3">Skeletal muscle</tissue>
    </source>
</reference>
<keyword evidence="2" id="KW-1185">Reference proteome</keyword>
<dbReference type="Proteomes" id="UP000504617">
    <property type="component" value="Unplaced"/>
</dbReference>
<keyword evidence="1" id="KW-0812">Transmembrane</keyword>
<dbReference type="KEGG" id="tsr:106544713"/>
<dbReference type="AlphaFoldDB" id="A0A6I9XR38"/>
<keyword evidence="1" id="KW-0472">Membrane</keyword>
<gene>
    <name evidence="3" type="primary">LOC106544713</name>
</gene>
<proteinExistence type="predicted"/>
<evidence type="ECO:0000313" key="2">
    <source>
        <dbReference type="Proteomes" id="UP000504617"/>
    </source>
</evidence>